<keyword evidence="1" id="KW-0812">Transmembrane</keyword>
<evidence type="ECO:0000256" key="1">
    <source>
        <dbReference type="SAM" id="Phobius"/>
    </source>
</evidence>
<dbReference type="RefSeq" id="WP_182338564.1">
    <property type="nucleotide sequence ID" value="NZ_JACGXS010000002.1"/>
</dbReference>
<comment type="caution">
    <text evidence="2">The sequence shown here is derived from an EMBL/GenBank/DDBJ whole genome shotgun (WGS) entry which is preliminary data.</text>
</comment>
<accession>A0A7W3FL35</accession>
<dbReference type="AlphaFoldDB" id="A0A7W3FL35"/>
<name>A0A7W3FL35_9GAMM</name>
<dbReference type="Proteomes" id="UP000547058">
    <property type="component" value="Unassembled WGS sequence"/>
</dbReference>
<sequence length="194" mass="20568">MQAANPAPDRSSNQWLQTYYFLRAGVSIIWIALAVVVGKHDPAIGAVLLVLYPAWDAFANYLDARKNGGLGSNPPQMLNFIVSAITAIAIGWALTISMPATIQVFGAWAIFAGVLQLATAVRRWKTSGGQWVMILSGAQSAAAGAIFFQRAGSGMPLDVTTVAPYAGVGAAYFLISAIWLTVKNARQRSKLLAG</sequence>
<feature type="transmembrane region" description="Helical" evidence="1">
    <location>
        <begin position="43"/>
        <end position="64"/>
    </location>
</feature>
<gene>
    <name evidence="2" type="ORF">H4O11_06385</name>
</gene>
<evidence type="ECO:0000313" key="2">
    <source>
        <dbReference type="EMBL" id="MBA8681435.1"/>
    </source>
</evidence>
<feature type="transmembrane region" description="Helical" evidence="1">
    <location>
        <begin position="100"/>
        <end position="119"/>
    </location>
</feature>
<dbReference type="InterPro" id="IPR005325">
    <property type="entry name" value="DUF308_memb"/>
</dbReference>
<protein>
    <submittedName>
        <fullName evidence="2">DUF308 domain-containing protein</fullName>
    </submittedName>
</protein>
<keyword evidence="3" id="KW-1185">Reference proteome</keyword>
<evidence type="ECO:0000313" key="3">
    <source>
        <dbReference type="Proteomes" id="UP000547058"/>
    </source>
</evidence>
<dbReference type="EMBL" id="JACGXS010000002">
    <property type="protein sequence ID" value="MBA8681435.1"/>
    <property type="molecule type" value="Genomic_DNA"/>
</dbReference>
<feature type="transmembrane region" description="Helical" evidence="1">
    <location>
        <begin position="20"/>
        <end position="37"/>
    </location>
</feature>
<feature type="transmembrane region" description="Helical" evidence="1">
    <location>
        <begin position="131"/>
        <end position="150"/>
    </location>
</feature>
<dbReference type="Pfam" id="PF03729">
    <property type="entry name" value="DUF308"/>
    <property type="match status" value="1"/>
</dbReference>
<proteinExistence type="predicted"/>
<organism evidence="2 3">
    <name type="scientific">Stenotrophomonas tumulicola</name>
    <dbReference type="NCBI Taxonomy" id="1685415"/>
    <lineage>
        <taxon>Bacteria</taxon>
        <taxon>Pseudomonadati</taxon>
        <taxon>Pseudomonadota</taxon>
        <taxon>Gammaproteobacteria</taxon>
        <taxon>Lysobacterales</taxon>
        <taxon>Lysobacteraceae</taxon>
        <taxon>Stenotrophomonas</taxon>
    </lineage>
</organism>
<keyword evidence="1" id="KW-1133">Transmembrane helix</keyword>
<reference evidence="2 3" key="1">
    <citation type="submission" date="2020-08" db="EMBL/GenBank/DDBJ databases">
        <title>Stenotrophomonas tumulicola JCM 30961.</title>
        <authorList>
            <person name="Deng Y."/>
        </authorList>
    </citation>
    <scope>NUCLEOTIDE SEQUENCE [LARGE SCALE GENOMIC DNA]</scope>
    <source>
        <strain evidence="2 3">JCM 30961</strain>
    </source>
</reference>
<feature type="transmembrane region" description="Helical" evidence="1">
    <location>
        <begin position="76"/>
        <end position="94"/>
    </location>
</feature>
<feature type="transmembrane region" description="Helical" evidence="1">
    <location>
        <begin position="162"/>
        <end position="182"/>
    </location>
</feature>
<keyword evidence="1" id="KW-0472">Membrane</keyword>